<comment type="caution">
    <text evidence="2">The sequence shown here is derived from an EMBL/GenBank/DDBJ whole genome shotgun (WGS) entry which is preliminary data.</text>
</comment>
<evidence type="ECO:0000313" key="2">
    <source>
        <dbReference type="EMBL" id="OJA12992.1"/>
    </source>
</evidence>
<dbReference type="OrthoDB" id="2691341at2759"/>
<gene>
    <name evidence="2" type="ORF">AZE42_13168</name>
</gene>
<proteinExistence type="predicted"/>
<dbReference type="Pfam" id="PF20722">
    <property type="entry name" value="DUF6830"/>
    <property type="match status" value="1"/>
</dbReference>
<protein>
    <recommendedName>
        <fullName evidence="1">DUF6830 domain-containing protein</fullName>
    </recommendedName>
</protein>
<evidence type="ECO:0000313" key="3">
    <source>
        <dbReference type="Proteomes" id="UP000183567"/>
    </source>
</evidence>
<dbReference type="AlphaFoldDB" id="A0A1J8QHW8"/>
<evidence type="ECO:0000259" key="1">
    <source>
        <dbReference type="Pfam" id="PF20722"/>
    </source>
</evidence>
<feature type="domain" description="DUF6830" evidence="1">
    <location>
        <begin position="1"/>
        <end position="50"/>
    </location>
</feature>
<sequence length="54" mass="6245">MQLKSYYEQRLEPSQAVLAQPPSEAWPCGHYDAVIMNVDPTFKWPHSHLEAIYA</sequence>
<dbReference type="InterPro" id="IPR049233">
    <property type="entry name" value="DUF6830"/>
</dbReference>
<accession>A0A1J8QHW8</accession>
<name>A0A1J8QHW8_9AGAM</name>
<organism evidence="2 3">
    <name type="scientific">Rhizopogon vesiculosus</name>
    <dbReference type="NCBI Taxonomy" id="180088"/>
    <lineage>
        <taxon>Eukaryota</taxon>
        <taxon>Fungi</taxon>
        <taxon>Dikarya</taxon>
        <taxon>Basidiomycota</taxon>
        <taxon>Agaricomycotina</taxon>
        <taxon>Agaricomycetes</taxon>
        <taxon>Agaricomycetidae</taxon>
        <taxon>Boletales</taxon>
        <taxon>Suillineae</taxon>
        <taxon>Rhizopogonaceae</taxon>
        <taxon>Rhizopogon</taxon>
    </lineage>
</organism>
<dbReference type="Proteomes" id="UP000183567">
    <property type="component" value="Unassembled WGS sequence"/>
</dbReference>
<reference evidence="2 3" key="1">
    <citation type="submission" date="2016-03" db="EMBL/GenBank/DDBJ databases">
        <title>Comparative genomics of the ectomycorrhizal sister species Rhizopogon vinicolor and Rhizopogon vesiculosus (Basidiomycota: Boletales) reveals a divergence of the mating type B locus.</title>
        <authorList>
            <person name="Mujic A.B."/>
            <person name="Kuo A."/>
            <person name="Tritt A."/>
            <person name="Lipzen A."/>
            <person name="Chen C."/>
            <person name="Johnson J."/>
            <person name="Sharma A."/>
            <person name="Barry K."/>
            <person name="Grigoriev I.V."/>
            <person name="Spatafora J.W."/>
        </authorList>
    </citation>
    <scope>NUCLEOTIDE SEQUENCE [LARGE SCALE GENOMIC DNA]</scope>
    <source>
        <strain evidence="2 3">AM-OR11-056</strain>
    </source>
</reference>
<keyword evidence="3" id="KW-1185">Reference proteome</keyword>
<dbReference type="EMBL" id="LVVM01004401">
    <property type="protein sequence ID" value="OJA12992.1"/>
    <property type="molecule type" value="Genomic_DNA"/>
</dbReference>